<dbReference type="InterPro" id="IPR005255">
    <property type="entry name" value="PdxA_fam"/>
</dbReference>
<evidence type="ECO:0000256" key="2">
    <source>
        <dbReference type="ARBA" id="ARBA00009464"/>
    </source>
</evidence>
<dbReference type="SUPFAM" id="SSF53659">
    <property type="entry name" value="Isocitrate/Isopropylmalate dehydrogenase-like"/>
    <property type="match status" value="1"/>
</dbReference>
<evidence type="ECO:0000256" key="4">
    <source>
        <dbReference type="ARBA" id="ARBA00022723"/>
    </source>
</evidence>
<dbReference type="Gene3D" id="3.40.718.10">
    <property type="entry name" value="Isopropylmalate Dehydrogenase"/>
    <property type="match status" value="1"/>
</dbReference>
<dbReference type="EC" id="1.1.1.262" evidence="7"/>
<dbReference type="InParanoid" id="M5DZX8"/>
<dbReference type="RefSeq" id="WP_005488274.1">
    <property type="nucleotide sequence ID" value="NZ_CAUI01000010.1"/>
</dbReference>
<comment type="cofactor">
    <cofactor evidence="1">
        <name>a divalent metal cation</name>
        <dbReference type="ChEBI" id="CHEBI:60240"/>
    </cofactor>
</comment>
<reference evidence="8" key="1">
    <citation type="journal article" date="2013" name="Genome Announc.">
        <title>Genome Sequence of Halanaerobium saccharolyticum subsp. saccharolyticum Strain DSM 6643T, a Halophilic Hydrogen-Producing Bacterium.</title>
        <authorList>
            <person name="Kivisto A."/>
            <person name="Larjo A."/>
            <person name="Ciranna A."/>
            <person name="Santala V."/>
            <person name="Roos C."/>
            <person name="Karp M."/>
        </authorList>
    </citation>
    <scope>NUCLEOTIDE SEQUENCE [LARGE SCALE GENOMIC DNA]</scope>
    <source>
        <strain evidence="8">DSM 6643</strain>
    </source>
</reference>
<name>M5DZX8_9FIRM</name>
<dbReference type="EMBL" id="CAUI01000010">
    <property type="protein sequence ID" value="CCU78882.1"/>
    <property type="molecule type" value="Genomic_DNA"/>
</dbReference>
<dbReference type="PANTHER" id="PTHR30004:SF6">
    <property type="entry name" value="D-THREONATE 4-PHOSPHATE DEHYDROGENASE"/>
    <property type="match status" value="1"/>
</dbReference>
<comment type="similarity">
    <text evidence="2">Belongs to the PdxA family. PdxA2 subfamily.</text>
</comment>
<keyword evidence="5 7" id="KW-0560">Oxidoreductase</keyword>
<dbReference type="STRING" id="1293054.HSACCH_00960"/>
<dbReference type="Proteomes" id="UP000012063">
    <property type="component" value="Unassembled WGS sequence"/>
</dbReference>
<protein>
    <submittedName>
        <fullName evidence="7">4-hydroxythreonine-4-phosphate dehydrogenase</fullName>
        <ecNumber evidence="7">1.1.1.262</ecNumber>
    </submittedName>
</protein>
<dbReference type="PANTHER" id="PTHR30004">
    <property type="entry name" value="4-HYDROXYTHREONINE-4-PHOSPHATE DEHYDROGENASE"/>
    <property type="match status" value="1"/>
</dbReference>
<organism evidence="7 8">
    <name type="scientific">Halanaerobium saccharolyticum subsp. saccharolyticum DSM 6643</name>
    <dbReference type="NCBI Taxonomy" id="1293054"/>
    <lineage>
        <taxon>Bacteria</taxon>
        <taxon>Bacillati</taxon>
        <taxon>Bacillota</taxon>
        <taxon>Clostridia</taxon>
        <taxon>Halanaerobiales</taxon>
        <taxon>Halanaerobiaceae</taxon>
        <taxon>Halanaerobium</taxon>
    </lineage>
</organism>
<evidence type="ECO:0000313" key="8">
    <source>
        <dbReference type="Proteomes" id="UP000012063"/>
    </source>
</evidence>
<dbReference type="GO" id="GO:0050570">
    <property type="term" value="F:4-hydroxythreonine-4-phosphate dehydrogenase activity"/>
    <property type="evidence" value="ECO:0007669"/>
    <property type="project" value="UniProtKB-EC"/>
</dbReference>
<dbReference type="GO" id="GO:0051287">
    <property type="term" value="F:NAD binding"/>
    <property type="evidence" value="ECO:0007669"/>
    <property type="project" value="InterPro"/>
</dbReference>
<evidence type="ECO:0000313" key="7">
    <source>
        <dbReference type="EMBL" id="CCU78882.1"/>
    </source>
</evidence>
<dbReference type="NCBIfam" id="TIGR00557">
    <property type="entry name" value="pdxA"/>
    <property type="match status" value="1"/>
</dbReference>
<keyword evidence="4" id="KW-0479">Metal-binding</keyword>
<evidence type="ECO:0000256" key="1">
    <source>
        <dbReference type="ARBA" id="ARBA00001968"/>
    </source>
</evidence>
<dbReference type="Pfam" id="PF04166">
    <property type="entry name" value="PdxA"/>
    <property type="match status" value="1"/>
</dbReference>
<sequence length="334" mass="36558">MNNYKNNIGITMGDPAGVGPEIILKAFKDNHFKKSNRIIVIGDLNVLKKINEKLNFNVFFNELSDNLNKLGTKYQDDKLNVVNLNNVNIDNLIPGEVNENAGKAAVEFVLKGIDLAMDKKIDAVVTAPINKKAIQTAGFKYPGHTEIFAEKTGTKDYTMMLYSDKLNVAHVSTHMSLLNACKTLKKERVEKVIELANSSLKDLGIETPKIAVAGLNPHAGEQGLFGEEEINEIKPAVDNAKEKGIEAFGPIPPDTVFVKAVNGEYDIVVVMYHDQGHIPVKLLGFDSGVNVTLGLPIIRTSVDHGTAFDIAWEGKAYDTSLIKAVEVAEKMAEK</sequence>
<gene>
    <name evidence="7" type="ORF">HSACCH_00960</name>
</gene>
<evidence type="ECO:0000256" key="6">
    <source>
        <dbReference type="ARBA" id="ARBA00023027"/>
    </source>
</evidence>
<comment type="caution">
    <text evidence="7">The sequence shown here is derived from an EMBL/GenBank/DDBJ whole genome shotgun (WGS) entry which is preliminary data.</text>
</comment>
<evidence type="ECO:0000256" key="3">
    <source>
        <dbReference type="ARBA" id="ARBA00011738"/>
    </source>
</evidence>
<evidence type="ECO:0000256" key="5">
    <source>
        <dbReference type="ARBA" id="ARBA00023002"/>
    </source>
</evidence>
<dbReference type="eggNOG" id="COG1995">
    <property type="taxonomic scope" value="Bacteria"/>
</dbReference>
<dbReference type="OrthoDB" id="9801783at2"/>
<dbReference type="AlphaFoldDB" id="M5DZX8"/>
<keyword evidence="6" id="KW-0520">NAD</keyword>
<keyword evidence="8" id="KW-1185">Reference proteome</keyword>
<proteinExistence type="inferred from homology"/>
<comment type="subunit">
    <text evidence="3">Homodimer.</text>
</comment>
<dbReference type="GO" id="GO:0046872">
    <property type="term" value="F:metal ion binding"/>
    <property type="evidence" value="ECO:0007669"/>
    <property type="project" value="UniProtKB-KW"/>
</dbReference>
<accession>M5DZX8</accession>